<evidence type="ECO:0000313" key="1">
    <source>
        <dbReference type="EMBL" id="TWW78767.1"/>
    </source>
</evidence>
<name>A0A5C6PK93_9TELE</name>
<organism evidence="1 2">
    <name type="scientific">Takifugu flavidus</name>
    <name type="common">sansaifugu</name>
    <dbReference type="NCBI Taxonomy" id="433684"/>
    <lineage>
        <taxon>Eukaryota</taxon>
        <taxon>Metazoa</taxon>
        <taxon>Chordata</taxon>
        <taxon>Craniata</taxon>
        <taxon>Vertebrata</taxon>
        <taxon>Euteleostomi</taxon>
        <taxon>Actinopterygii</taxon>
        <taxon>Neopterygii</taxon>
        <taxon>Teleostei</taxon>
        <taxon>Neoteleostei</taxon>
        <taxon>Acanthomorphata</taxon>
        <taxon>Eupercaria</taxon>
        <taxon>Tetraodontiformes</taxon>
        <taxon>Tetradontoidea</taxon>
        <taxon>Tetraodontidae</taxon>
        <taxon>Takifugu</taxon>
    </lineage>
</organism>
<dbReference type="Proteomes" id="UP000324091">
    <property type="component" value="Chromosome 11"/>
</dbReference>
<proteinExistence type="predicted"/>
<evidence type="ECO:0000313" key="2">
    <source>
        <dbReference type="Proteomes" id="UP000324091"/>
    </source>
</evidence>
<dbReference type="EMBL" id="RHFK02000003">
    <property type="protein sequence ID" value="TWW78767.1"/>
    <property type="molecule type" value="Genomic_DNA"/>
</dbReference>
<gene>
    <name evidence="1" type="ORF">D4764_11G0008880</name>
</gene>
<comment type="caution">
    <text evidence="1">The sequence shown here is derived from an EMBL/GenBank/DDBJ whole genome shotgun (WGS) entry which is preliminary data.</text>
</comment>
<accession>A0A5C6PK93</accession>
<keyword evidence="2" id="KW-1185">Reference proteome</keyword>
<dbReference type="AlphaFoldDB" id="A0A5C6PK93"/>
<protein>
    <submittedName>
        <fullName evidence="1">Uncharacterized protein</fullName>
    </submittedName>
</protein>
<reference evidence="1 2" key="1">
    <citation type="submission" date="2019-04" db="EMBL/GenBank/DDBJ databases">
        <title>Chromosome genome assembly for Takifugu flavidus.</title>
        <authorList>
            <person name="Xiao S."/>
        </authorList>
    </citation>
    <scope>NUCLEOTIDE SEQUENCE [LARGE SCALE GENOMIC DNA]</scope>
    <source>
        <strain evidence="1">HTHZ2018</strain>
        <tissue evidence="1">Muscle</tissue>
    </source>
</reference>
<sequence>MDTGLQDLLARRAYQAHQDCPGLLVHKVTGVRKENEASRVWGYQEIQETWGHQALLASPLRVPRAPVDLLGPATQLTASFPLFEDITEDQRPAPRPRKNRLHGFTTELQSFSVEFLVLVWLKNEVSSEELVRSGPVRSGPVR</sequence>